<organism evidence="1 2">
    <name type="scientific">Paraburkholderia tuberum</name>
    <dbReference type="NCBI Taxonomy" id="157910"/>
    <lineage>
        <taxon>Bacteria</taxon>
        <taxon>Pseudomonadati</taxon>
        <taxon>Pseudomonadota</taxon>
        <taxon>Betaproteobacteria</taxon>
        <taxon>Burkholderiales</taxon>
        <taxon>Burkholderiaceae</taxon>
        <taxon>Paraburkholderia</taxon>
    </lineage>
</organism>
<accession>A0A1H0ZP78</accession>
<reference evidence="2" key="1">
    <citation type="submission" date="2016-10" db="EMBL/GenBank/DDBJ databases">
        <authorList>
            <person name="Varghese N."/>
            <person name="Submissions S."/>
        </authorList>
    </citation>
    <scope>NUCLEOTIDE SEQUENCE [LARGE SCALE GENOMIC DNA]</scope>
    <source>
        <strain evidence="2">DUS833</strain>
    </source>
</reference>
<evidence type="ECO:0000313" key="2">
    <source>
        <dbReference type="Proteomes" id="UP000199365"/>
    </source>
</evidence>
<protein>
    <submittedName>
        <fullName evidence="1">AAA domain-containing protein</fullName>
    </submittedName>
</protein>
<dbReference type="Proteomes" id="UP000199365">
    <property type="component" value="Unassembled WGS sequence"/>
</dbReference>
<proteinExistence type="predicted"/>
<dbReference type="AlphaFoldDB" id="A0A1H0ZP78"/>
<gene>
    <name evidence="1" type="ORF">SAMN05445850_0143</name>
</gene>
<dbReference type="SUPFAM" id="SSF52540">
    <property type="entry name" value="P-loop containing nucleoside triphosphate hydrolases"/>
    <property type="match status" value="1"/>
</dbReference>
<dbReference type="STRING" id="157910.SAMN05445850_0143"/>
<dbReference type="Pfam" id="PF13481">
    <property type="entry name" value="AAA_25"/>
    <property type="match status" value="1"/>
</dbReference>
<dbReference type="InterPro" id="IPR027417">
    <property type="entry name" value="P-loop_NTPase"/>
</dbReference>
<dbReference type="EMBL" id="FNKX01000001">
    <property type="protein sequence ID" value="SDQ29149.1"/>
    <property type="molecule type" value="Genomic_DNA"/>
</dbReference>
<dbReference type="RefSeq" id="WP_090800667.1">
    <property type="nucleotide sequence ID" value="NZ_FNKX01000001.1"/>
</dbReference>
<sequence length="404" mass="43626">MSRDNKATIRAVIEPFVRPEPLREVATNDGYAEMAAEYDACVNGEIAGEPGADRIPVRQFGFTRLGEMGSIQPTDWVIKPIIERNSIVDMFGDPEVGKSFVGVGMACSVATGTPWHGKHVKQPGAAFYIAGEGLNNLHKRFHAWGLDHGVDLSAAPIFLSNHSTQLISLEEADRVADTIKQMADAAGVAPVLIVIDTLARNMGGDENSTADMSQFINAIDGALKHRFNACVLVIHHSGIADKNRGRGSGALKAGVDAEYQITRDDGVIRLKCLKMKDAAHPEPMAFSTRVIDLGVVDEDGDPVTSLVLQSEECEQPREAPKYPRGDTQKLVFEAIKQRLIVSTDFGKGHSPVGRPCVSVEDAIEAGAGALTCEAKRRKTLARRAIDGMLASGIYAKSGEWLWVK</sequence>
<dbReference type="Gene3D" id="3.40.50.300">
    <property type="entry name" value="P-loop containing nucleotide triphosphate hydrolases"/>
    <property type="match status" value="1"/>
</dbReference>
<name>A0A1H0ZP78_9BURK</name>
<evidence type="ECO:0000313" key="1">
    <source>
        <dbReference type="EMBL" id="SDQ29149.1"/>
    </source>
</evidence>
<keyword evidence="2" id="KW-1185">Reference proteome</keyword>